<accession>A0A1M4Z4P4</accession>
<dbReference type="EMBL" id="FQUG01000007">
    <property type="protein sequence ID" value="SHF13024.1"/>
    <property type="molecule type" value="Genomic_DNA"/>
</dbReference>
<organism evidence="1 2">
    <name type="scientific">Schwartzia succinivorans DSM 10502</name>
    <dbReference type="NCBI Taxonomy" id="1123243"/>
    <lineage>
        <taxon>Bacteria</taxon>
        <taxon>Bacillati</taxon>
        <taxon>Bacillota</taxon>
        <taxon>Negativicutes</taxon>
        <taxon>Selenomonadales</taxon>
        <taxon>Selenomonadaceae</taxon>
        <taxon>Schwartzia</taxon>
    </lineage>
</organism>
<proteinExistence type="predicted"/>
<dbReference type="OrthoDB" id="2869867at2"/>
<dbReference type="Proteomes" id="UP000184404">
    <property type="component" value="Unassembled WGS sequence"/>
</dbReference>
<dbReference type="RefSeq" id="WP_072936001.1">
    <property type="nucleotide sequence ID" value="NZ_FQUG01000007.1"/>
</dbReference>
<evidence type="ECO:0000313" key="1">
    <source>
        <dbReference type="EMBL" id="SHF13024.1"/>
    </source>
</evidence>
<evidence type="ECO:0008006" key="3">
    <source>
        <dbReference type="Google" id="ProtNLM"/>
    </source>
</evidence>
<reference evidence="1 2" key="1">
    <citation type="submission" date="2016-11" db="EMBL/GenBank/DDBJ databases">
        <authorList>
            <person name="Jaros S."/>
            <person name="Januszkiewicz K."/>
            <person name="Wedrychowicz H."/>
        </authorList>
    </citation>
    <scope>NUCLEOTIDE SEQUENCE [LARGE SCALE GENOMIC DNA]</scope>
    <source>
        <strain evidence="1 2">DSM 10502</strain>
    </source>
</reference>
<evidence type="ECO:0000313" key="2">
    <source>
        <dbReference type="Proteomes" id="UP000184404"/>
    </source>
</evidence>
<dbReference type="AlphaFoldDB" id="A0A1M4Z4P4"/>
<keyword evidence="2" id="KW-1185">Reference proteome</keyword>
<gene>
    <name evidence="1" type="ORF">SAMN02745190_01921</name>
</gene>
<name>A0A1M4Z4P4_9FIRM</name>
<dbReference type="STRING" id="1123243.SAMN02745190_01921"/>
<protein>
    <recommendedName>
        <fullName evidence="3">DUF3800 domain-containing protein</fullName>
    </recommendedName>
</protein>
<sequence>MNLKFSLVLDESGNFKEQYSKAKPSMVGGYLIPTQNIGENDAQALFLEVKKSNPKYSNIKTNPFHAMHSKDSEIPAYISYLLQTLCKSGAVLVDFRNQKGNIIVDSDTTYLNIFAEGVLALLKELLKKHPSDNIALNIVYAHRQQDKLREVTAQKIRIPEPEYIQRIKERVALLIAKLPSFEQKRIKPISYQTGNAEKNYLLMLADACCFALRGGKSSFKAPELTIVRALPCLHYSVPEKDAWTRVQDCFLQNHYAEGIFLWYGGLKQELVSYTDDFKRWVRNFFLNSDASERKIVTSVLSQYLHDLVTKRQYDVANRYMEAIDNEFIPFLKELGIDVYEYYFDLHFFRLTTATHAGDTLTEISEKEKCLCALKEIPPSTDKLNTLLRYKLREIEHLKNIFAFEEALTELNKLKKILTSVVELLKLVDELKDYSSDIKSQTLGSVYGSSITTRCFLGANNPSEYEYARGDYTLACKQFTSSSDIQRDALYLAQVEYRDRKYDAAVRALAKSVGLEDNSNLNELMHSILEQKGASKLFAMMHYSNIMALSMLSDVPLGKELAKVFDQSSKDIRIEDGYPNNIIFWRMATCGALTKKSQAKDWYQKAIDASMKFPERYTSRAAGLVMELERIILLGTNSKENITRLKADFSAFMKPETPESMRRYFRPFTEFVNQLDCGAPIPDKQAKLWQIEYIPVL</sequence>